<name>A0AAD0L4F8_PSEPU</name>
<gene>
    <name evidence="2" type="ORF">C1S65_09170</name>
</gene>
<sequence>MINNFMNYMISKFLLFFFSIIIFFAFVMFVSGGHYHHDNLLVTFNGCIDMVLRKQWFYAAGGAVCLCLIHKRISEPHTDQN</sequence>
<protein>
    <submittedName>
        <fullName evidence="2">Uncharacterized protein</fullName>
    </submittedName>
</protein>
<keyword evidence="1" id="KW-1133">Transmembrane helix</keyword>
<keyword evidence="1" id="KW-0812">Transmembrane</keyword>
<dbReference type="Proteomes" id="UP000251617">
    <property type="component" value="Chromosome"/>
</dbReference>
<accession>A0AAD0L4F8</accession>
<reference evidence="2 3" key="1">
    <citation type="submission" date="2018-06" db="EMBL/GenBank/DDBJ databases">
        <title>The genome of Pseudomonas putida NX-1, a lignin degrader.</title>
        <authorList>
            <person name="Xu Z."/>
        </authorList>
    </citation>
    <scope>NUCLEOTIDE SEQUENCE [LARGE SCALE GENOMIC DNA]</scope>
    <source>
        <strain evidence="2 3">NX-1</strain>
    </source>
</reference>
<organism evidence="2 3">
    <name type="scientific">Pseudomonas putida</name>
    <name type="common">Arthrobacter siderocapsulatus</name>
    <dbReference type="NCBI Taxonomy" id="303"/>
    <lineage>
        <taxon>Bacteria</taxon>
        <taxon>Pseudomonadati</taxon>
        <taxon>Pseudomonadota</taxon>
        <taxon>Gammaproteobacteria</taxon>
        <taxon>Pseudomonadales</taxon>
        <taxon>Pseudomonadaceae</taxon>
        <taxon>Pseudomonas</taxon>
    </lineage>
</organism>
<evidence type="ECO:0000313" key="2">
    <source>
        <dbReference type="EMBL" id="AXA24273.1"/>
    </source>
</evidence>
<evidence type="ECO:0000256" key="1">
    <source>
        <dbReference type="SAM" id="Phobius"/>
    </source>
</evidence>
<proteinExistence type="predicted"/>
<dbReference type="AlphaFoldDB" id="A0AAD0L4F8"/>
<keyword evidence="1" id="KW-0472">Membrane</keyword>
<dbReference type="EMBL" id="CP030750">
    <property type="protein sequence ID" value="AXA24273.1"/>
    <property type="molecule type" value="Genomic_DNA"/>
</dbReference>
<feature type="transmembrane region" description="Helical" evidence="1">
    <location>
        <begin position="12"/>
        <end position="35"/>
    </location>
</feature>
<evidence type="ECO:0000313" key="3">
    <source>
        <dbReference type="Proteomes" id="UP000251617"/>
    </source>
</evidence>